<dbReference type="GeneID" id="70291206"/>
<evidence type="ECO:0000256" key="5">
    <source>
        <dbReference type="ARBA" id="ARBA00022679"/>
    </source>
</evidence>
<evidence type="ECO:0000259" key="14">
    <source>
        <dbReference type="PROSITE" id="PS50011"/>
    </source>
</evidence>
<dbReference type="GO" id="GO:0010506">
    <property type="term" value="P:regulation of autophagy"/>
    <property type="evidence" value="ECO:0007669"/>
    <property type="project" value="InterPro"/>
</dbReference>
<dbReference type="SUPFAM" id="SSF56112">
    <property type="entry name" value="Protein kinase-like (PK-like)"/>
    <property type="match status" value="1"/>
</dbReference>
<sequence length="275" mass="31189">MQDRSVICGKVIQHTRNPKVAVEMVQKLKHEGKVLGRQSHDHLLKYMGFFEDKSDPKKAMLLTEFCNGGNLDEFIHHHAVGGMKPEDIVRSLHQVSSALEYLHQGSLFHTDVKPKNIFIRCVKPFDVVLGDCADIQPRSYKGKLLGTRLFHSPQIVQRRANCGPSDDVWALGISALAMIDMSPKVMYNVQGPKRKDVNVDYDEYPARCGTHALSLRQVNKGNALVTAIQKMLELETAKRFRAINVRRAMEGQLDKWEGKTLNITPPEGFQQVEFW</sequence>
<dbReference type="GO" id="GO:0005776">
    <property type="term" value="C:autophagosome"/>
    <property type="evidence" value="ECO:0007669"/>
    <property type="project" value="TreeGrafter"/>
</dbReference>
<evidence type="ECO:0000256" key="1">
    <source>
        <dbReference type="ARBA" id="ARBA00004623"/>
    </source>
</evidence>
<dbReference type="OrthoDB" id="10252171at2759"/>
<dbReference type="PANTHER" id="PTHR24348">
    <property type="entry name" value="SERINE/THREONINE-PROTEIN KINASE UNC-51-RELATED"/>
    <property type="match status" value="1"/>
</dbReference>
<evidence type="ECO:0000256" key="8">
    <source>
        <dbReference type="ARBA" id="ARBA00022840"/>
    </source>
</evidence>
<dbReference type="GO" id="GO:0004674">
    <property type="term" value="F:protein serine/threonine kinase activity"/>
    <property type="evidence" value="ECO:0007669"/>
    <property type="project" value="UniProtKB-KW"/>
</dbReference>
<keyword evidence="7 15" id="KW-0418">Kinase</keyword>
<dbReference type="RefSeq" id="XP_046120222.1">
    <property type="nucleotide sequence ID" value="XM_046260303.1"/>
</dbReference>
<organism evidence="15 16">
    <name type="scientific">Emericellopsis atlantica</name>
    <dbReference type="NCBI Taxonomy" id="2614577"/>
    <lineage>
        <taxon>Eukaryota</taxon>
        <taxon>Fungi</taxon>
        <taxon>Dikarya</taxon>
        <taxon>Ascomycota</taxon>
        <taxon>Pezizomycotina</taxon>
        <taxon>Sordariomycetes</taxon>
        <taxon>Hypocreomycetidae</taxon>
        <taxon>Hypocreales</taxon>
        <taxon>Bionectriaceae</taxon>
        <taxon>Emericellopsis</taxon>
    </lineage>
</organism>
<comment type="catalytic activity">
    <reaction evidence="13">
        <text>L-seryl-[protein] + ATP = O-phospho-L-seryl-[protein] + ADP + H(+)</text>
        <dbReference type="Rhea" id="RHEA:17989"/>
        <dbReference type="Rhea" id="RHEA-COMP:9863"/>
        <dbReference type="Rhea" id="RHEA-COMP:11604"/>
        <dbReference type="ChEBI" id="CHEBI:15378"/>
        <dbReference type="ChEBI" id="CHEBI:29999"/>
        <dbReference type="ChEBI" id="CHEBI:30616"/>
        <dbReference type="ChEBI" id="CHEBI:83421"/>
        <dbReference type="ChEBI" id="CHEBI:456216"/>
        <dbReference type="EC" id="2.7.11.1"/>
    </reaction>
</comment>
<keyword evidence="9" id="KW-0653">Protein transport</keyword>
<dbReference type="Gene3D" id="1.10.510.10">
    <property type="entry name" value="Transferase(Phosphotransferase) domain 1"/>
    <property type="match status" value="1"/>
</dbReference>
<accession>A0A9P7ZQ80</accession>
<keyword evidence="3" id="KW-0813">Transport</keyword>
<dbReference type="CDD" id="cd00180">
    <property type="entry name" value="PKc"/>
    <property type="match status" value="1"/>
</dbReference>
<keyword evidence="5" id="KW-0808">Transferase</keyword>
<dbReference type="PROSITE" id="PS50011">
    <property type="entry name" value="PROTEIN_KINASE_DOM"/>
    <property type="match status" value="1"/>
</dbReference>
<dbReference type="EMBL" id="MU251248">
    <property type="protein sequence ID" value="KAG9256298.1"/>
    <property type="molecule type" value="Genomic_DNA"/>
</dbReference>
<dbReference type="PANTHER" id="PTHR24348:SF22">
    <property type="entry name" value="NON-SPECIFIC SERINE_THREONINE PROTEIN KINASE"/>
    <property type="match status" value="1"/>
</dbReference>
<feature type="domain" description="Protein kinase" evidence="14">
    <location>
        <begin position="1"/>
        <end position="253"/>
    </location>
</feature>
<dbReference type="PROSITE" id="PS00108">
    <property type="entry name" value="PROTEIN_KINASE_ST"/>
    <property type="match status" value="1"/>
</dbReference>
<comment type="catalytic activity">
    <reaction evidence="12">
        <text>L-threonyl-[protein] + ATP = O-phospho-L-threonyl-[protein] + ADP + H(+)</text>
        <dbReference type="Rhea" id="RHEA:46608"/>
        <dbReference type="Rhea" id="RHEA-COMP:11060"/>
        <dbReference type="Rhea" id="RHEA-COMP:11605"/>
        <dbReference type="ChEBI" id="CHEBI:15378"/>
        <dbReference type="ChEBI" id="CHEBI:30013"/>
        <dbReference type="ChEBI" id="CHEBI:30616"/>
        <dbReference type="ChEBI" id="CHEBI:61977"/>
        <dbReference type="ChEBI" id="CHEBI:456216"/>
        <dbReference type="EC" id="2.7.11.1"/>
    </reaction>
</comment>
<dbReference type="GO" id="GO:0000045">
    <property type="term" value="P:autophagosome assembly"/>
    <property type="evidence" value="ECO:0007669"/>
    <property type="project" value="TreeGrafter"/>
</dbReference>
<dbReference type="GO" id="GO:0034045">
    <property type="term" value="C:phagophore assembly site membrane"/>
    <property type="evidence" value="ECO:0007669"/>
    <property type="project" value="UniProtKB-SubCell"/>
</dbReference>
<proteinExistence type="predicted"/>
<evidence type="ECO:0000256" key="6">
    <source>
        <dbReference type="ARBA" id="ARBA00022741"/>
    </source>
</evidence>
<dbReference type="EC" id="2.7.11.1" evidence="2"/>
<evidence type="ECO:0000256" key="11">
    <source>
        <dbReference type="ARBA" id="ARBA00030237"/>
    </source>
</evidence>
<keyword evidence="6" id="KW-0547">Nucleotide-binding</keyword>
<reference evidence="15" key="1">
    <citation type="journal article" date="2021" name="IMA Fungus">
        <title>Genomic characterization of three marine fungi, including Emericellopsis atlantica sp. nov. with signatures of a generalist lifestyle and marine biomass degradation.</title>
        <authorList>
            <person name="Hagestad O.C."/>
            <person name="Hou L."/>
            <person name="Andersen J.H."/>
            <person name="Hansen E.H."/>
            <person name="Altermark B."/>
            <person name="Li C."/>
            <person name="Kuhnert E."/>
            <person name="Cox R.J."/>
            <person name="Crous P.W."/>
            <person name="Spatafora J.W."/>
            <person name="Lail K."/>
            <person name="Amirebrahimi M."/>
            <person name="Lipzen A."/>
            <person name="Pangilinan J."/>
            <person name="Andreopoulos W."/>
            <person name="Hayes R.D."/>
            <person name="Ng V."/>
            <person name="Grigoriev I.V."/>
            <person name="Jackson S.A."/>
            <person name="Sutton T.D.S."/>
            <person name="Dobson A.D.W."/>
            <person name="Rama T."/>
        </authorList>
    </citation>
    <scope>NUCLEOTIDE SEQUENCE</scope>
    <source>
        <strain evidence="15">TS7</strain>
    </source>
</reference>
<evidence type="ECO:0000256" key="2">
    <source>
        <dbReference type="ARBA" id="ARBA00012513"/>
    </source>
</evidence>
<evidence type="ECO:0000256" key="10">
    <source>
        <dbReference type="ARBA" id="ARBA00023006"/>
    </source>
</evidence>
<dbReference type="InterPro" id="IPR011009">
    <property type="entry name" value="Kinase-like_dom_sf"/>
</dbReference>
<keyword evidence="8" id="KW-0067">ATP-binding</keyword>
<evidence type="ECO:0000256" key="12">
    <source>
        <dbReference type="ARBA" id="ARBA00047899"/>
    </source>
</evidence>
<comment type="caution">
    <text evidence="15">The sequence shown here is derived from an EMBL/GenBank/DDBJ whole genome shotgun (WGS) entry which is preliminary data.</text>
</comment>
<dbReference type="GO" id="GO:0005829">
    <property type="term" value="C:cytosol"/>
    <property type="evidence" value="ECO:0007669"/>
    <property type="project" value="TreeGrafter"/>
</dbReference>
<evidence type="ECO:0000256" key="7">
    <source>
        <dbReference type="ARBA" id="ARBA00022777"/>
    </source>
</evidence>
<dbReference type="AlphaFoldDB" id="A0A9P7ZQ80"/>
<dbReference type="InterPro" id="IPR045269">
    <property type="entry name" value="Atg1-like"/>
</dbReference>
<dbReference type="Pfam" id="PF00069">
    <property type="entry name" value="Pkinase"/>
    <property type="match status" value="1"/>
</dbReference>
<dbReference type="Proteomes" id="UP000887229">
    <property type="component" value="Unassembled WGS sequence"/>
</dbReference>
<evidence type="ECO:0000313" key="16">
    <source>
        <dbReference type="Proteomes" id="UP000887229"/>
    </source>
</evidence>
<keyword evidence="4" id="KW-0723">Serine/threonine-protein kinase</keyword>
<dbReference type="GO" id="GO:0015031">
    <property type="term" value="P:protein transport"/>
    <property type="evidence" value="ECO:0007669"/>
    <property type="project" value="UniProtKB-KW"/>
</dbReference>
<dbReference type="InterPro" id="IPR008271">
    <property type="entry name" value="Ser/Thr_kinase_AS"/>
</dbReference>
<dbReference type="SMART" id="SM00220">
    <property type="entry name" value="S_TKc"/>
    <property type="match status" value="1"/>
</dbReference>
<comment type="subcellular location">
    <subcellularLocation>
        <location evidence="1">Preautophagosomal structure membrane</location>
        <topology evidence="1">Peripheral membrane protein</topology>
    </subcellularLocation>
</comment>
<evidence type="ECO:0000256" key="3">
    <source>
        <dbReference type="ARBA" id="ARBA00022448"/>
    </source>
</evidence>
<keyword evidence="10" id="KW-0072">Autophagy</keyword>
<evidence type="ECO:0000256" key="13">
    <source>
        <dbReference type="ARBA" id="ARBA00048679"/>
    </source>
</evidence>
<evidence type="ECO:0000256" key="4">
    <source>
        <dbReference type="ARBA" id="ARBA00022527"/>
    </source>
</evidence>
<name>A0A9P7ZQ80_9HYPO</name>
<protein>
    <recommendedName>
        <fullName evidence="2">non-specific serine/threonine protein kinase</fullName>
        <ecNumber evidence="2">2.7.11.1</ecNumber>
    </recommendedName>
    <alternativeName>
        <fullName evidence="11">Autophagy-related protein 1</fullName>
    </alternativeName>
</protein>
<evidence type="ECO:0000256" key="9">
    <source>
        <dbReference type="ARBA" id="ARBA00022927"/>
    </source>
</evidence>
<evidence type="ECO:0000313" key="15">
    <source>
        <dbReference type="EMBL" id="KAG9256298.1"/>
    </source>
</evidence>
<dbReference type="InterPro" id="IPR000719">
    <property type="entry name" value="Prot_kinase_dom"/>
</dbReference>
<keyword evidence="16" id="KW-1185">Reference proteome</keyword>
<dbReference type="GO" id="GO:0005524">
    <property type="term" value="F:ATP binding"/>
    <property type="evidence" value="ECO:0007669"/>
    <property type="project" value="UniProtKB-KW"/>
</dbReference>
<gene>
    <name evidence="15" type="ORF">F5Z01DRAFT_504111</name>
</gene>